<sequence>MNPILAFIDAHMDYLWEGDRYSVVGSQSRSSNGGDALLVVESPTLRLRFVRDRGQLLLDFQPAAEHRDEWWSVDLVRRLLLGRPEPSAVLDESYAAFLGEHLTEVEARFGAERWPATRDELKKLKVRRSKEMWG</sequence>
<keyword evidence="2" id="KW-1185">Reference proteome</keyword>
<evidence type="ECO:0008006" key="3">
    <source>
        <dbReference type="Google" id="ProtNLM"/>
    </source>
</evidence>
<name>A0A401V060_9CELL</name>
<comment type="caution">
    <text evidence="1">The sequence shown here is derived from an EMBL/GenBank/DDBJ whole genome shotgun (WGS) entry which is preliminary data.</text>
</comment>
<gene>
    <name evidence="1" type="ORF">CTKZ_18780</name>
</gene>
<dbReference type="RefSeq" id="WP_124342825.1">
    <property type="nucleotide sequence ID" value="NZ_BHYL01000134.1"/>
</dbReference>
<evidence type="ECO:0000313" key="2">
    <source>
        <dbReference type="Proteomes" id="UP000288246"/>
    </source>
</evidence>
<dbReference type="Proteomes" id="UP000288246">
    <property type="component" value="Unassembled WGS sequence"/>
</dbReference>
<dbReference type="AlphaFoldDB" id="A0A401V060"/>
<protein>
    <recommendedName>
        <fullName evidence="3">Immunity protein 63 domain-containing protein</fullName>
    </recommendedName>
</protein>
<accession>A0A401V060</accession>
<evidence type="ECO:0000313" key="1">
    <source>
        <dbReference type="EMBL" id="GCD20316.1"/>
    </source>
</evidence>
<dbReference type="OrthoDB" id="5146634at2"/>
<reference evidence="1 2" key="1">
    <citation type="submission" date="2018-11" db="EMBL/GenBank/DDBJ databases">
        <title>Draft genome sequence of Cellulomonas takizawaensis strain TKZ-21.</title>
        <authorList>
            <person name="Yamamura H."/>
            <person name="Hayashi T."/>
            <person name="Hamada M."/>
            <person name="Serisawa Y."/>
            <person name="Matsuyama K."/>
            <person name="Nakagawa Y."/>
            <person name="Otoguro M."/>
            <person name="Yanagida F."/>
            <person name="Hayakawa M."/>
        </authorList>
    </citation>
    <scope>NUCLEOTIDE SEQUENCE [LARGE SCALE GENOMIC DNA]</scope>
    <source>
        <strain evidence="1 2">TKZ-21</strain>
    </source>
</reference>
<organism evidence="1 2">
    <name type="scientific">Cellulomonas algicola</name>
    <dbReference type="NCBI Taxonomy" id="2071633"/>
    <lineage>
        <taxon>Bacteria</taxon>
        <taxon>Bacillati</taxon>
        <taxon>Actinomycetota</taxon>
        <taxon>Actinomycetes</taxon>
        <taxon>Micrococcales</taxon>
        <taxon>Cellulomonadaceae</taxon>
        <taxon>Cellulomonas</taxon>
    </lineage>
</organism>
<proteinExistence type="predicted"/>
<dbReference type="EMBL" id="BHYL01000134">
    <property type="protein sequence ID" value="GCD20316.1"/>
    <property type="molecule type" value="Genomic_DNA"/>
</dbReference>